<comment type="caution">
    <text evidence="3">The sequence shown here is derived from an EMBL/GenBank/DDBJ whole genome shotgun (WGS) entry which is preliminary data.</text>
</comment>
<feature type="transmembrane region" description="Helical" evidence="1">
    <location>
        <begin position="139"/>
        <end position="156"/>
    </location>
</feature>
<reference evidence="3" key="2">
    <citation type="submission" date="2021-08" db="EMBL/GenBank/DDBJ databases">
        <authorList>
            <person name="Tani A."/>
            <person name="Ola A."/>
            <person name="Ogura Y."/>
            <person name="Katsura K."/>
            <person name="Hayashi T."/>
        </authorList>
    </citation>
    <scope>NUCLEOTIDE SEQUENCE</scope>
    <source>
        <strain evidence="3">DSM 23632</strain>
    </source>
</reference>
<feature type="transmembrane region" description="Helical" evidence="1">
    <location>
        <begin position="85"/>
        <end position="104"/>
    </location>
</feature>
<feature type="transmembrane region" description="Helical" evidence="1">
    <location>
        <begin position="176"/>
        <end position="201"/>
    </location>
</feature>
<evidence type="ECO:0000256" key="1">
    <source>
        <dbReference type="SAM" id="Phobius"/>
    </source>
</evidence>
<feature type="domain" description="Heparan-alpha-glucosaminide N-acetyltransferase catalytic" evidence="2">
    <location>
        <begin position="12"/>
        <end position="234"/>
    </location>
</feature>
<keyword evidence="1" id="KW-0472">Membrane</keyword>
<proteinExistence type="predicted"/>
<dbReference type="EMBL" id="BPRB01000323">
    <property type="protein sequence ID" value="GJE62444.1"/>
    <property type="molecule type" value="Genomic_DNA"/>
</dbReference>
<keyword evidence="1" id="KW-0812">Transmembrane</keyword>
<sequence>MPPVPAAPPQHRLPAIDAARAAALAAMAAYHTLWDLGHLRLTPENYALTGPGRLAAHGIAGGFLLLVGVGLVLMNGRGVRVRPTLLRLARIGGAALLITLATAYAFPDSFIFFGILHCIAVSSVLALPFLALPGPVTGLVAALVVAAPHLVRLPWLDAPALFFLGLGAGLPRTNDYVPLFPWFGIVLFGIVLGRVGLPWLARSRLGAWRPRSAPARAAALAGRHSLAIYLLHQPLLLGALTGLAMLTGPHPRAGLSAFRADYAATCTRTGGEAQACRIAARCTGDALRAAGLWALQGRDFTVPERARAQGLSQACYEGAEGTASPDRP</sequence>
<dbReference type="InterPro" id="IPR012429">
    <property type="entry name" value="HGSNAT_cat"/>
</dbReference>
<feature type="transmembrane region" description="Helical" evidence="1">
    <location>
        <begin position="110"/>
        <end position="132"/>
    </location>
</feature>
<evidence type="ECO:0000313" key="3">
    <source>
        <dbReference type="EMBL" id="GJE62444.1"/>
    </source>
</evidence>
<reference evidence="3" key="1">
    <citation type="journal article" date="2021" name="Front. Microbiol.">
        <title>Comprehensive Comparative Genomics and Phenotyping of Methylobacterium Species.</title>
        <authorList>
            <person name="Alessa O."/>
            <person name="Ogura Y."/>
            <person name="Fujitani Y."/>
            <person name="Takami H."/>
            <person name="Hayashi T."/>
            <person name="Sahin N."/>
            <person name="Tani A."/>
        </authorList>
    </citation>
    <scope>NUCLEOTIDE SEQUENCE</scope>
    <source>
        <strain evidence="3">DSM 23632</strain>
    </source>
</reference>
<organism evidence="3 4">
    <name type="scientific">Methylobacterium trifolii</name>
    <dbReference type="NCBI Taxonomy" id="1003092"/>
    <lineage>
        <taxon>Bacteria</taxon>
        <taxon>Pseudomonadati</taxon>
        <taxon>Pseudomonadota</taxon>
        <taxon>Alphaproteobacteria</taxon>
        <taxon>Hyphomicrobiales</taxon>
        <taxon>Methylobacteriaceae</taxon>
        <taxon>Methylobacterium</taxon>
    </lineage>
</organism>
<evidence type="ECO:0000313" key="4">
    <source>
        <dbReference type="Proteomes" id="UP001055057"/>
    </source>
</evidence>
<gene>
    <name evidence="3" type="ORF">MPOCJGCO_4577</name>
</gene>
<accession>A0ABQ4U4S6</accession>
<name>A0ABQ4U4S6_9HYPH</name>
<feature type="transmembrane region" description="Helical" evidence="1">
    <location>
        <begin position="54"/>
        <end position="73"/>
    </location>
</feature>
<evidence type="ECO:0000259" key="2">
    <source>
        <dbReference type="Pfam" id="PF07786"/>
    </source>
</evidence>
<dbReference type="Proteomes" id="UP001055057">
    <property type="component" value="Unassembled WGS sequence"/>
</dbReference>
<dbReference type="RefSeq" id="WP_238185078.1">
    <property type="nucleotide sequence ID" value="NZ_BPRB01000323.1"/>
</dbReference>
<keyword evidence="1" id="KW-1133">Transmembrane helix</keyword>
<dbReference type="Pfam" id="PF07786">
    <property type="entry name" value="HGSNAT_cat"/>
    <property type="match status" value="1"/>
</dbReference>
<keyword evidence="4" id="KW-1185">Reference proteome</keyword>
<protein>
    <recommendedName>
        <fullName evidence="2">Heparan-alpha-glucosaminide N-acetyltransferase catalytic domain-containing protein</fullName>
    </recommendedName>
</protein>